<dbReference type="InParanoid" id="A0A669D710"/>
<sequence>MTLSQLHHFFDNFILPPPPSEYNNPLGGEISNSEILQTIKSLKCSKTPGPDRHLLTYLTTGCYYTPAKSRYKSNPVCFYQPVSLLNIDYKILFKILRQVLF</sequence>
<evidence type="ECO:0000313" key="1">
    <source>
        <dbReference type="Ensembl" id="ENSONIP00000055607.1"/>
    </source>
</evidence>
<reference evidence="1" key="3">
    <citation type="submission" date="2025-09" db="UniProtKB">
        <authorList>
            <consortium name="Ensembl"/>
        </authorList>
    </citation>
    <scope>IDENTIFICATION</scope>
</reference>
<protein>
    <recommendedName>
        <fullName evidence="3">Reverse transcriptase domain-containing protein</fullName>
    </recommendedName>
</protein>
<evidence type="ECO:0008006" key="3">
    <source>
        <dbReference type="Google" id="ProtNLM"/>
    </source>
</evidence>
<name>A0A669D710_ORENI</name>
<evidence type="ECO:0000313" key="2">
    <source>
        <dbReference type="Proteomes" id="UP000005207"/>
    </source>
</evidence>
<organism evidence="1 2">
    <name type="scientific">Oreochromis niloticus</name>
    <name type="common">Nile tilapia</name>
    <name type="synonym">Tilapia nilotica</name>
    <dbReference type="NCBI Taxonomy" id="8128"/>
    <lineage>
        <taxon>Eukaryota</taxon>
        <taxon>Metazoa</taxon>
        <taxon>Chordata</taxon>
        <taxon>Craniata</taxon>
        <taxon>Vertebrata</taxon>
        <taxon>Euteleostomi</taxon>
        <taxon>Actinopterygii</taxon>
        <taxon>Neopterygii</taxon>
        <taxon>Teleostei</taxon>
        <taxon>Neoteleostei</taxon>
        <taxon>Acanthomorphata</taxon>
        <taxon>Ovalentaria</taxon>
        <taxon>Cichlomorphae</taxon>
        <taxon>Cichliformes</taxon>
        <taxon>Cichlidae</taxon>
        <taxon>African cichlids</taxon>
        <taxon>Pseudocrenilabrinae</taxon>
        <taxon>Oreochromini</taxon>
        <taxon>Oreochromis</taxon>
    </lineage>
</organism>
<dbReference type="AlphaFoldDB" id="A0A669D710"/>
<keyword evidence="2" id="KW-1185">Reference proteome</keyword>
<reference evidence="2" key="1">
    <citation type="submission" date="2012-01" db="EMBL/GenBank/DDBJ databases">
        <title>The Genome Sequence of Oreochromis niloticus (Nile Tilapia).</title>
        <authorList>
            <consortium name="Broad Institute Genome Assembly Team"/>
            <consortium name="Broad Institute Sequencing Platform"/>
            <person name="Di Palma F."/>
            <person name="Johnson J."/>
            <person name="Lander E.S."/>
            <person name="Lindblad-Toh K."/>
        </authorList>
    </citation>
    <scope>NUCLEOTIDE SEQUENCE [LARGE SCALE GENOMIC DNA]</scope>
</reference>
<dbReference type="Ensembl" id="ENSONIT00000084975.1">
    <property type="protein sequence ID" value="ENSONIP00000055607.1"/>
    <property type="gene ID" value="ENSONIG00000040457.1"/>
</dbReference>
<accession>A0A669D710</accession>
<dbReference type="Proteomes" id="UP000005207">
    <property type="component" value="Linkage group LG7"/>
</dbReference>
<proteinExistence type="predicted"/>
<reference evidence="1" key="2">
    <citation type="submission" date="2025-08" db="UniProtKB">
        <authorList>
            <consortium name="Ensembl"/>
        </authorList>
    </citation>
    <scope>IDENTIFICATION</scope>
</reference>